<proteinExistence type="predicted"/>
<protein>
    <submittedName>
        <fullName evidence="1">Uncharacterized protein</fullName>
    </submittedName>
</protein>
<accession>A0AAE7BGI2</accession>
<gene>
    <name evidence="1" type="ORF">ADFLV_1317</name>
</gene>
<dbReference type="KEGG" id="adz:ADFLV_1317"/>
<dbReference type="AlphaFoldDB" id="A0AAE7BGI2"/>
<dbReference type="RefSeq" id="WP_129012062.1">
    <property type="nucleotide sequence ID" value="NZ_CP053835.1"/>
</dbReference>
<evidence type="ECO:0000313" key="2">
    <source>
        <dbReference type="Proteomes" id="UP000503313"/>
    </source>
</evidence>
<name>A0AAE7BGI2_9BACT</name>
<evidence type="ECO:0000313" key="1">
    <source>
        <dbReference type="EMBL" id="QKF77349.1"/>
    </source>
</evidence>
<dbReference type="Proteomes" id="UP000503313">
    <property type="component" value="Chromosome"/>
</dbReference>
<keyword evidence="2" id="KW-1185">Reference proteome</keyword>
<organism evidence="1 2">
    <name type="scientific">Arcobacter defluvii</name>
    <dbReference type="NCBI Taxonomy" id="873191"/>
    <lineage>
        <taxon>Bacteria</taxon>
        <taxon>Pseudomonadati</taxon>
        <taxon>Campylobacterota</taxon>
        <taxon>Epsilonproteobacteria</taxon>
        <taxon>Campylobacterales</taxon>
        <taxon>Arcobacteraceae</taxon>
        <taxon>Arcobacter</taxon>
    </lineage>
</organism>
<dbReference type="EMBL" id="CP053835">
    <property type="protein sequence ID" value="QKF77349.1"/>
    <property type="molecule type" value="Genomic_DNA"/>
</dbReference>
<sequence>MIFPKDITKQSAKKYLEIRNKDFIAMFVSGSNLHPNPKLYKYYWWIYAIDSKEDNAEKVFYQDKYRLTTKEFMDEYERLNKEKISFAYVNVKYHRLGASFNYDKLKQLNPDIEFAPKFDDDNDEISKDGHK</sequence>
<reference evidence="1 2" key="1">
    <citation type="submission" date="2020-05" db="EMBL/GenBank/DDBJ databases">
        <title>Complete genome sequencing of Campylobacter and Arcobacter type strains.</title>
        <authorList>
            <person name="Miller W.G."/>
            <person name="Yee E."/>
        </authorList>
    </citation>
    <scope>NUCLEOTIDE SEQUENCE [LARGE SCALE GENOMIC DNA]</scope>
    <source>
        <strain evidence="1 2">LMG 25694</strain>
    </source>
</reference>